<dbReference type="EMBL" id="VSSQ01014280">
    <property type="protein sequence ID" value="MPM53318.1"/>
    <property type="molecule type" value="Genomic_DNA"/>
</dbReference>
<name>A0A645AKQ8_9ZZZZ</name>
<evidence type="ECO:0000313" key="2">
    <source>
        <dbReference type="EMBL" id="MPM53318.1"/>
    </source>
</evidence>
<feature type="region of interest" description="Disordered" evidence="1">
    <location>
        <begin position="87"/>
        <end position="108"/>
    </location>
</feature>
<accession>A0A645AKQ8</accession>
<feature type="region of interest" description="Disordered" evidence="1">
    <location>
        <begin position="34"/>
        <end position="53"/>
    </location>
</feature>
<reference evidence="2" key="1">
    <citation type="submission" date="2019-08" db="EMBL/GenBank/DDBJ databases">
        <authorList>
            <person name="Kucharzyk K."/>
            <person name="Murdoch R.W."/>
            <person name="Higgins S."/>
            <person name="Loffler F."/>
        </authorList>
    </citation>
    <scope>NUCLEOTIDE SEQUENCE</scope>
</reference>
<dbReference type="AlphaFoldDB" id="A0A645AKQ8"/>
<evidence type="ECO:0000256" key="1">
    <source>
        <dbReference type="SAM" id="MobiDB-lite"/>
    </source>
</evidence>
<organism evidence="2">
    <name type="scientific">bioreactor metagenome</name>
    <dbReference type="NCBI Taxonomy" id="1076179"/>
    <lineage>
        <taxon>unclassified sequences</taxon>
        <taxon>metagenomes</taxon>
        <taxon>ecological metagenomes</taxon>
    </lineage>
</organism>
<gene>
    <name evidence="2" type="ORF">SDC9_100085</name>
</gene>
<proteinExistence type="predicted"/>
<comment type="caution">
    <text evidence="2">The sequence shown here is derived from an EMBL/GenBank/DDBJ whole genome shotgun (WGS) entry which is preliminary data.</text>
</comment>
<protein>
    <submittedName>
        <fullName evidence="2">Uncharacterized protein</fullName>
    </submittedName>
</protein>
<sequence length="108" mass="10627">MEGVRQVVVLQQRGVADQDPVLAGGGGDALAGHGLGVVGEPDRGDAGVGRGVQDRAGEGVFGAGLGERGPSQDAGAVEGWIEHDDVGELGSAFGEGPGLIDRNGVDLG</sequence>